<proteinExistence type="predicted"/>
<reference evidence="1 2" key="1">
    <citation type="submission" date="2023-07" db="EMBL/GenBank/DDBJ databases">
        <title>Genomic Encyclopedia of Type Strains, Phase IV (KMG-IV): sequencing the most valuable type-strain genomes for metagenomic binning, comparative biology and taxonomic classification.</title>
        <authorList>
            <person name="Goeker M."/>
        </authorList>
    </citation>
    <scope>NUCLEOTIDE SEQUENCE [LARGE SCALE GENOMIC DNA]</scope>
    <source>
        <strain evidence="1 2">DSM 15561</strain>
    </source>
</reference>
<organism evidence="1 2">
    <name type="scientific">Ancylobacter amanitiformis</name>
    <dbReference type="NCBI Taxonomy" id="217069"/>
    <lineage>
        <taxon>Bacteria</taxon>
        <taxon>Pseudomonadati</taxon>
        <taxon>Pseudomonadota</taxon>
        <taxon>Alphaproteobacteria</taxon>
        <taxon>Hyphomicrobiales</taxon>
        <taxon>Xanthobacteraceae</taxon>
        <taxon>Ancylobacter</taxon>
    </lineage>
</organism>
<evidence type="ECO:0000313" key="2">
    <source>
        <dbReference type="Proteomes" id="UP001235094"/>
    </source>
</evidence>
<evidence type="ECO:0000313" key="1">
    <source>
        <dbReference type="EMBL" id="MDQ0512754.1"/>
    </source>
</evidence>
<accession>A0ABU0LVQ9</accession>
<dbReference type="Proteomes" id="UP001235094">
    <property type="component" value="Unassembled WGS sequence"/>
</dbReference>
<name>A0ABU0LVQ9_9HYPH</name>
<keyword evidence="2" id="KW-1185">Reference proteome</keyword>
<protein>
    <submittedName>
        <fullName evidence="1">Uncharacterized protein</fullName>
    </submittedName>
</protein>
<sequence>MLAWLIRVNLRSSEMSQMPMPIRYPCGIANPPRSPAP</sequence>
<comment type="caution">
    <text evidence="1">The sequence shown here is derived from an EMBL/GenBank/DDBJ whole genome shotgun (WGS) entry which is preliminary data.</text>
</comment>
<dbReference type="EMBL" id="JAUSVR010000016">
    <property type="protein sequence ID" value="MDQ0512754.1"/>
    <property type="molecule type" value="Genomic_DNA"/>
</dbReference>
<gene>
    <name evidence="1" type="ORF">QOZ99_003668</name>
</gene>